<feature type="transmembrane region" description="Helical" evidence="1">
    <location>
        <begin position="74"/>
        <end position="93"/>
    </location>
</feature>
<proteinExistence type="predicted"/>
<dbReference type="Proteomes" id="UP000192591">
    <property type="component" value="Unassembled WGS sequence"/>
</dbReference>
<protein>
    <submittedName>
        <fullName evidence="2">Uncharacterized protein</fullName>
    </submittedName>
</protein>
<dbReference type="AlphaFoldDB" id="A0A1V9A9X2"/>
<sequence>MRTARVLLSLAGLAALAWGGVLAFEFVTTSARWPSALWWFAGGTLAHDFLVAPLVGVAGVLLARVLPQPWRAPVAAGAVLSAVLVLLAVPLLYRPYPAPANPGLHDRDYPVALALTLVGVWLVVLAAGLFRHTRGRGD</sequence>
<dbReference type="STRING" id="1962155.B1813_04680"/>
<feature type="transmembrane region" description="Helical" evidence="1">
    <location>
        <begin position="39"/>
        <end position="62"/>
    </location>
</feature>
<reference evidence="2 3" key="1">
    <citation type="submission" date="2017-02" db="EMBL/GenBank/DDBJ databases">
        <title>Draft genome of Saccharomonospora sp. 154.</title>
        <authorList>
            <person name="Alonso-Carmona G.S."/>
            <person name="De La Haba R."/>
            <person name="Vera-Gargallo B."/>
            <person name="Sandoval-Trujillo A.H."/>
            <person name="Ramirez-Duran N."/>
            <person name="Ventosa A."/>
        </authorList>
    </citation>
    <scope>NUCLEOTIDE SEQUENCE [LARGE SCALE GENOMIC DNA]</scope>
    <source>
        <strain evidence="2 3">LRS4.154</strain>
    </source>
</reference>
<feature type="transmembrane region" description="Helical" evidence="1">
    <location>
        <begin position="109"/>
        <end position="130"/>
    </location>
</feature>
<comment type="caution">
    <text evidence="2">The sequence shown here is derived from an EMBL/GenBank/DDBJ whole genome shotgun (WGS) entry which is preliminary data.</text>
</comment>
<keyword evidence="3" id="KW-1185">Reference proteome</keyword>
<keyword evidence="1" id="KW-0472">Membrane</keyword>
<name>A0A1V9A9X2_SACPI</name>
<keyword evidence="1" id="KW-0812">Transmembrane</keyword>
<keyword evidence="1" id="KW-1133">Transmembrane helix</keyword>
<evidence type="ECO:0000313" key="3">
    <source>
        <dbReference type="Proteomes" id="UP000192591"/>
    </source>
</evidence>
<dbReference type="RefSeq" id="WP_081190749.1">
    <property type="nucleotide sequence ID" value="NZ_MWIH01000003.1"/>
</dbReference>
<evidence type="ECO:0000256" key="1">
    <source>
        <dbReference type="SAM" id="Phobius"/>
    </source>
</evidence>
<evidence type="ECO:0000313" key="2">
    <source>
        <dbReference type="EMBL" id="OQO93826.1"/>
    </source>
</evidence>
<accession>A0A1V9A9X2</accession>
<gene>
    <name evidence="2" type="ORF">B1813_04680</name>
</gene>
<dbReference type="EMBL" id="MWIH01000003">
    <property type="protein sequence ID" value="OQO93826.1"/>
    <property type="molecule type" value="Genomic_DNA"/>
</dbReference>
<organism evidence="2 3">
    <name type="scientific">Saccharomonospora piscinae</name>
    <dbReference type="NCBI Taxonomy" id="687388"/>
    <lineage>
        <taxon>Bacteria</taxon>
        <taxon>Bacillati</taxon>
        <taxon>Actinomycetota</taxon>
        <taxon>Actinomycetes</taxon>
        <taxon>Pseudonocardiales</taxon>
        <taxon>Pseudonocardiaceae</taxon>
        <taxon>Saccharomonospora</taxon>
    </lineage>
</organism>